<proteinExistence type="predicted"/>
<dbReference type="Gene3D" id="1.10.10.2830">
    <property type="match status" value="1"/>
</dbReference>
<name>A0ABT0PFW7_9GAMM</name>
<evidence type="ECO:0000313" key="1">
    <source>
        <dbReference type="EMBL" id="MCL6270255.1"/>
    </source>
</evidence>
<sequence length="134" mass="15140">MNITGKRQTRFYPDQNILEVNIPIQLLRRGGRTHIKTPDGQILNTSPTSDTALMRALAQAHIWLQKLEEGEFENVKALARNYGQNESYVSRVLRLTSLPPSIQESILCGNETNLLSLSELLDGVSPLWKDQQIL</sequence>
<organism evidence="1 2">
    <name type="scientific">Parendozoicomonas callyspongiae</name>
    <dbReference type="NCBI Taxonomy" id="2942213"/>
    <lineage>
        <taxon>Bacteria</taxon>
        <taxon>Pseudomonadati</taxon>
        <taxon>Pseudomonadota</taxon>
        <taxon>Gammaproteobacteria</taxon>
        <taxon>Oceanospirillales</taxon>
        <taxon>Endozoicomonadaceae</taxon>
        <taxon>Parendozoicomonas</taxon>
    </lineage>
</organism>
<dbReference type="Proteomes" id="UP001203338">
    <property type="component" value="Unassembled WGS sequence"/>
</dbReference>
<keyword evidence="2" id="KW-1185">Reference proteome</keyword>
<dbReference type="SUPFAM" id="SSF109709">
    <property type="entry name" value="KorB DNA-binding domain-like"/>
    <property type="match status" value="1"/>
</dbReference>
<protein>
    <submittedName>
        <fullName evidence="1">Uncharacterized protein</fullName>
    </submittedName>
</protein>
<dbReference type="EMBL" id="JAMFLX010000011">
    <property type="protein sequence ID" value="MCL6270255.1"/>
    <property type="molecule type" value="Genomic_DNA"/>
</dbReference>
<gene>
    <name evidence="1" type="ORF">M3P05_10010</name>
</gene>
<evidence type="ECO:0000313" key="2">
    <source>
        <dbReference type="Proteomes" id="UP001203338"/>
    </source>
</evidence>
<dbReference type="RefSeq" id="WP_249699430.1">
    <property type="nucleotide sequence ID" value="NZ_JAMFLX010000011.1"/>
</dbReference>
<accession>A0ABT0PFW7</accession>
<comment type="caution">
    <text evidence="1">The sequence shown here is derived from an EMBL/GenBank/DDBJ whole genome shotgun (WGS) entry which is preliminary data.</text>
</comment>
<reference evidence="1 2" key="1">
    <citation type="submission" date="2022-05" db="EMBL/GenBank/DDBJ databases">
        <authorList>
            <person name="Park J.-S."/>
        </authorList>
    </citation>
    <scope>NUCLEOTIDE SEQUENCE [LARGE SCALE GENOMIC DNA]</scope>
    <source>
        <strain evidence="1 2">2012CJ34-2</strain>
    </source>
</reference>